<name>C4GLI8_9NEIS</name>
<organism evidence="1 2">
    <name type="scientific">Kingella oralis ATCC 51147</name>
    <dbReference type="NCBI Taxonomy" id="629741"/>
    <lineage>
        <taxon>Bacteria</taxon>
        <taxon>Pseudomonadati</taxon>
        <taxon>Pseudomonadota</taxon>
        <taxon>Betaproteobacteria</taxon>
        <taxon>Neisseriales</taxon>
        <taxon>Neisseriaceae</taxon>
        <taxon>Kingella</taxon>
    </lineage>
</organism>
<dbReference type="AlphaFoldDB" id="C4GLI8"/>
<dbReference type="STRING" id="629741.GCWU000324_02559"/>
<dbReference type="HOGENOM" id="CLU_3099799_0_0_4"/>
<accession>C4GLI8</accession>
<dbReference type="GeneID" id="84905590"/>
<dbReference type="EMBL" id="ACJW02000005">
    <property type="protein sequence ID" value="EEP66989.1"/>
    <property type="molecule type" value="Genomic_DNA"/>
</dbReference>
<proteinExistence type="predicted"/>
<keyword evidence="2" id="KW-1185">Reference proteome</keyword>
<reference evidence="1" key="1">
    <citation type="submission" date="2009-04" db="EMBL/GenBank/DDBJ databases">
        <authorList>
            <person name="Weinstock G."/>
            <person name="Sodergren E."/>
            <person name="Clifton S."/>
            <person name="Fulton L."/>
            <person name="Fulton B."/>
            <person name="Courtney L."/>
            <person name="Fronick C."/>
            <person name="Harrison M."/>
            <person name="Strong C."/>
            <person name="Farmer C."/>
            <person name="Delahaunty K."/>
            <person name="Markovic C."/>
            <person name="Hall O."/>
            <person name="Minx P."/>
            <person name="Tomlinson C."/>
            <person name="Mitreva M."/>
            <person name="Nelson J."/>
            <person name="Hou S."/>
            <person name="Wollam A."/>
            <person name="Pepin K.H."/>
            <person name="Johnson M."/>
            <person name="Bhonagiri V."/>
            <person name="Nash W.E."/>
            <person name="Warren W."/>
            <person name="Chinwalla A."/>
            <person name="Mardis E.R."/>
            <person name="Wilson R.K."/>
        </authorList>
    </citation>
    <scope>NUCLEOTIDE SEQUENCE [LARGE SCALE GENOMIC DNA]</scope>
    <source>
        <strain evidence="1">ATCC 51147</strain>
    </source>
</reference>
<dbReference type="Proteomes" id="UP000003009">
    <property type="component" value="Unassembled WGS sequence"/>
</dbReference>
<evidence type="ECO:0000313" key="1">
    <source>
        <dbReference type="EMBL" id="EEP66989.1"/>
    </source>
</evidence>
<protein>
    <submittedName>
        <fullName evidence="1">Uncharacterized protein</fullName>
    </submittedName>
</protein>
<gene>
    <name evidence="1" type="ORF">GCWU000324_02559</name>
</gene>
<evidence type="ECO:0000313" key="2">
    <source>
        <dbReference type="Proteomes" id="UP000003009"/>
    </source>
</evidence>
<sequence>MSDLLGFCNSFRLPKRERKGLGSLKHQPAPPTACLQAVHMANIQTAPAMQT</sequence>
<comment type="caution">
    <text evidence="1">The sequence shown here is derived from an EMBL/GenBank/DDBJ whole genome shotgun (WGS) entry which is preliminary data.</text>
</comment>
<dbReference type="RefSeq" id="WP_003797913.1">
    <property type="nucleotide sequence ID" value="NZ_GG665873.1"/>
</dbReference>